<reference evidence="2" key="1">
    <citation type="journal article" date="2020" name="Stud. Mycol.">
        <title>101 Dothideomycetes genomes: a test case for predicting lifestyles and emergence of pathogens.</title>
        <authorList>
            <person name="Haridas S."/>
            <person name="Albert R."/>
            <person name="Binder M."/>
            <person name="Bloem J."/>
            <person name="Labutti K."/>
            <person name="Salamov A."/>
            <person name="Andreopoulos B."/>
            <person name="Baker S."/>
            <person name="Barry K."/>
            <person name="Bills G."/>
            <person name="Bluhm B."/>
            <person name="Cannon C."/>
            <person name="Castanera R."/>
            <person name="Culley D."/>
            <person name="Daum C."/>
            <person name="Ezra D."/>
            <person name="Gonzalez J."/>
            <person name="Henrissat B."/>
            <person name="Kuo A."/>
            <person name="Liang C."/>
            <person name="Lipzen A."/>
            <person name="Lutzoni F."/>
            <person name="Magnuson J."/>
            <person name="Mondo S."/>
            <person name="Nolan M."/>
            <person name="Ohm R."/>
            <person name="Pangilinan J."/>
            <person name="Park H.-J."/>
            <person name="Ramirez L."/>
            <person name="Alfaro M."/>
            <person name="Sun H."/>
            <person name="Tritt A."/>
            <person name="Yoshinaga Y."/>
            <person name="Zwiers L.-H."/>
            <person name="Turgeon B."/>
            <person name="Goodwin S."/>
            <person name="Spatafora J."/>
            <person name="Crous P."/>
            <person name="Grigoriev I."/>
        </authorList>
    </citation>
    <scope>NUCLEOTIDE SEQUENCE</scope>
    <source>
        <strain evidence="2">CBS 115976</strain>
    </source>
</reference>
<organism evidence="2 3">
    <name type="scientific">Microthyrium microscopicum</name>
    <dbReference type="NCBI Taxonomy" id="703497"/>
    <lineage>
        <taxon>Eukaryota</taxon>
        <taxon>Fungi</taxon>
        <taxon>Dikarya</taxon>
        <taxon>Ascomycota</taxon>
        <taxon>Pezizomycotina</taxon>
        <taxon>Dothideomycetes</taxon>
        <taxon>Dothideomycetes incertae sedis</taxon>
        <taxon>Microthyriales</taxon>
        <taxon>Microthyriaceae</taxon>
        <taxon>Microthyrium</taxon>
    </lineage>
</organism>
<gene>
    <name evidence="2" type="ORF">BT63DRAFT_222807</name>
</gene>
<keyword evidence="3" id="KW-1185">Reference proteome</keyword>
<dbReference type="AlphaFoldDB" id="A0A6A6UD85"/>
<name>A0A6A6UD85_9PEZI</name>
<sequence length="401" mass="46098">MVVIVHFEDIGQQAQLICPLGCFRPTVRQNRKISMENFYQDILESHLIIFHVGPERKRCAIHAAAFQRLSTKMASEIELAASPPSSSPAVVLPQITWSHVYFDDFARLYQFAHTGDYSNPKPSKVDSEEQSEYYDLIRRDGAEEYWSYDSDILMELREQEKKRKDGAEVATIELLTGSKKIRAQKKYDERKALEALEAAREQDEEYEERLTSGNGGAGSQYDSHKDHQHNNLDISSSAGLPKTNFHREEFDNLAFCKDFPRARFQEPCDFIADGNSECSLDSILLAHARVYCLAKAYDIESLQSLALYKLHQFLKNLKLDEVPRRVVFDVLDLVQFAYGKGFKELNLKKTAYLELRKLVLAYVMAELTLIRAEKRFAQVLSEGGDFVTDLFREIMASKFRF</sequence>
<evidence type="ECO:0000256" key="1">
    <source>
        <dbReference type="SAM" id="MobiDB-lite"/>
    </source>
</evidence>
<dbReference type="OrthoDB" id="9997739at2759"/>
<dbReference type="Proteomes" id="UP000799302">
    <property type="component" value="Unassembled WGS sequence"/>
</dbReference>
<evidence type="ECO:0000313" key="2">
    <source>
        <dbReference type="EMBL" id="KAF2669820.1"/>
    </source>
</evidence>
<feature type="region of interest" description="Disordered" evidence="1">
    <location>
        <begin position="198"/>
        <end position="237"/>
    </location>
</feature>
<proteinExistence type="predicted"/>
<evidence type="ECO:0008006" key="4">
    <source>
        <dbReference type="Google" id="ProtNLM"/>
    </source>
</evidence>
<protein>
    <recommendedName>
        <fullName evidence="4">BTB domain-containing protein</fullName>
    </recommendedName>
</protein>
<dbReference type="EMBL" id="MU004234">
    <property type="protein sequence ID" value="KAF2669820.1"/>
    <property type="molecule type" value="Genomic_DNA"/>
</dbReference>
<evidence type="ECO:0000313" key="3">
    <source>
        <dbReference type="Proteomes" id="UP000799302"/>
    </source>
</evidence>
<accession>A0A6A6UD85</accession>